<accession>A0A2N3NF33</accession>
<evidence type="ECO:0000256" key="2">
    <source>
        <dbReference type="SAM" id="MobiDB-lite"/>
    </source>
</evidence>
<dbReference type="EMBL" id="NLAX01000008">
    <property type="protein sequence ID" value="PKS11035.1"/>
    <property type="molecule type" value="Genomic_DNA"/>
</dbReference>
<evidence type="ECO:0000259" key="3">
    <source>
        <dbReference type="SMART" id="SM00903"/>
    </source>
</evidence>
<dbReference type="AlphaFoldDB" id="A0A2N3NF33"/>
<dbReference type="InterPro" id="IPR050268">
    <property type="entry name" value="NADH-dep_flavin_reductase"/>
</dbReference>
<dbReference type="InterPro" id="IPR012349">
    <property type="entry name" value="Split_barrel_FMN-bd"/>
</dbReference>
<dbReference type="STRING" id="41688.A0A2N3NF33"/>
<dbReference type="OrthoDB" id="2015405at2759"/>
<dbReference type="Proteomes" id="UP000233524">
    <property type="component" value="Unassembled WGS sequence"/>
</dbReference>
<feature type="compositionally biased region" description="Low complexity" evidence="2">
    <location>
        <begin position="62"/>
        <end position="77"/>
    </location>
</feature>
<dbReference type="InParanoid" id="A0A2N3NF33"/>
<gene>
    <name evidence="4" type="ORF">jhhlp_002795</name>
</gene>
<keyword evidence="1" id="KW-0560">Oxidoreductase</keyword>
<feature type="domain" description="Flavin reductase like" evidence="3">
    <location>
        <begin position="86"/>
        <end position="250"/>
    </location>
</feature>
<sequence length="261" mass="28533">MKGFRALGLAARSFPARTGASTPWITGVNQGRICRNGDASGIFFRLNSTAATATREHPPSTTPTTTNSTPPTSPTPVTADQFRAVMRELPHSVVVCTSIPSTNTPEEALDRRNFRGMTMSSFTSLSLDPIPLVSFNIKKPSRTLDAIRESGRFNIHILRADAHGVKVAEWFSTSNASFNPFERIQSSGCEVYPHRTGAILWGEGVRTVLSCKVEKLLGVRDHEIVVGEVEQVLGGGEFEALAYAQRQYRPVGPPIQRHRTS</sequence>
<dbReference type="GO" id="GO:0042602">
    <property type="term" value="F:riboflavin reductase (NADPH) activity"/>
    <property type="evidence" value="ECO:0007669"/>
    <property type="project" value="TreeGrafter"/>
</dbReference>
<protein>
    <recommendedName>
        <fullName evidence="3">Flavin reductase like domain-containing protein</fullName>
    </recommendedName>
</protein>
<dbReference type="SMART" id="SM00903">
    <property type="entry name" value="Flavin_Reduct"/>
    <property type="match status" value="1"/>
</dbReference>
<dbReference type="InterPro" id="IPR002563">
    <property type="entry name" value="Flavin_Rdtase-like_dom"/>
</dbReference>
<dbReference type="GO" id="GO:0010181">
    <property type="term" value="F:FMN binding"/>
    <property type="evidence" value="ECO:0007669"/>
    <property type="project" value="InterPro"/>
</dbReference>
<evidence type="ECO:0000256" key="1">
    <source>
        <dbReference type="ARBA" id="ARBA00023002"/>
    </source>
</evidence>
<keyword evidence="5" id="KW-1185">Reference proteome</keyword>
<dbReference type="VEuPathDB" id="FungiDB:jhhlp_002795"/>
<name>A0A2N3NF33_9PEZI</name>
<dbReference type="Gene3D" id="2.30.110.10">
    <property type="entry name" value="Electron Transport, Fmn-binding Protein, Chain A"/>
    <property type="match status" value="1"/>
</dbReference>
<reference evidence="4 5" key="1">
    <citation type="journal article" date="2017" name="G3 (Bethesda)">
        <title>First Draft Genome Sequence of the Pathogenic Fungus Lomentospora prolificans (Formerly Scedosporium prolificans).</title>
        <authorList>
            <person name="Luo R."/>
            <person name="Zimin A."/>
            <person name="Workman R."/>
            <person name="Fan Y."/>
            <person name="Pertea G."/>
            <person name="Grossman N."/>
            <person name="Wear M.P."/>
            <person name="Jia B."/>
            <person name="Miller H."/>
            <person name="Casadevall A."/>
            <person name="Timp W."/>
            <person name="Zhang S.X."/>
            <person name="Salzberg S.L."/>
        </authorList>
    </citation>
    <scope>NUCLEOTIDE SEQUENCE [LARGE SCALE GENOMIC DNA]</scope>
    <source>
        <strain evidence="4 5">JHH-5317</strain>
    </source>
</reference>
<dbReference type="PANTHER" id="PTHR30466:SF1">
    <property type="entry name" value="FMN REDUCTASE (NADH) RUTF"/>
    <property type="match status" value="1"/>
</dbReference>
<evidence type="ECO:0000313" key="5">
    <source>
        <dbReference type="Proteomes" id="UP000233524"/>
    </source>
</evidence>
<proteinExistence type="predicted"/>
<feature type="region of interest" description="Disordered" evidence="2">
    <location>
        <begin position="50"/>
        <end position="77"/>
    </location>
</feature>
<dbReference type="PANTHER" id="PTHR30466">
    <property type="entry name" value="FLAVIN REDUCTASE"/>
    <property type="match status" value="1"/>
</dbReference>
<dbReference type="Pfam" id="PF01613">
    <property type="entry name" value="Flavin_Reduct"/>
    <property type="match status" value="1"/>
</dbReference>
<dbReference type="SUPFAM" id="SSF50475">
    <property type="entry name" value="FMN-binding split barrel"/>
    <property type="match status" value="1"/>
</dbReference>
<organism evidence="4 5">
    <name type="scientific">Lomentospora prolificans</name>
    <dbReference type="NCBI Taxonomy" id="41688"/>
    <lineage>
        <taxon>Eukaryota</taxon>
        <taxon>Fungi</taxon>
        <taxon>Dikarya</taxon>
        <taxon>Ascomycota</taxon>
        <taxon>Pezizomycotina</taxon>
        <taxon>Sordariomycetes</taxon>
        <taxon>Hypocreomycetidae</taxon>
        <taxon>Microascales</taxon>
        <taxon>Microascaceae</taxon>
        <taxon>Lomentospora</taxon>
    </lineage>
</organism>
<evidence type="ECO:0000313" key="4">
    <source>
        <dbReference type="EMBL" id="PKS11035.1"/>
    </source>
</evidence>
<comment type="caution">
    <text evidence="4">The sequence shown here is derived from an EMBL/GenBank/DDBJ whole genome shotgun (WGS) entry which is preliminary data.</text>
</comment>